<name>A0A3N6PD11_NATCH</name>
<dbReference type="OrthoDB" id="271491at2157"/>
<comment type="caution">
    <text evidence="4">The sequence shown here is derived from an EMBL/GenBank/DDBJ whole genome shotgun (WGS) entry which is preliminary data.</text>
</comment>
<feature type="region of interest" description="Disordered" evidence="1">
    <location>
        <begin position="139"/>
        <end position="172"/>
    </location>
</feature>
<evidence type="ECO:0000256" key="2">
    <source>
        <dbReference type="SAM" id="Phobius"/>
    </source>
</evidence>
<gene>
    <name evidence="4" type="ORF">EA472_19150</name>
</gene>
<keyword evidence="2" id="KW-0812">Transmembrane</keyword>
<evidence type="ECO:0000256" key="1">
    <source>
        <dbReference type="SAM" id="MobiDB-lite"/>
    </source>
</evidence>
<feature type="domain" description="CARDB" evidence="3">
    <location>
        <begin position="189"/>
        <end position="251"/>
    </location>
</feature>
<evidence type="ECO:0000313" key="4">
    <source>
        <dbReference type="EMBL" id="RQG97479.1"/>
    </source>
</evidence>
<feature type="transmembrane region" description="Helical" evidence="2">
    <location>
        <begin position="273"/>
        <end position="296"/>
    </location>
</feature>
<dbReference type="Pfam" id="PF07705">
    <property type="entry name" value="CARDB"/>
    <property type="match status" value="1"/>
</dbReference>
<dbReference type="Gene3D" id="2.60.40.10">
    <property type="entry name" value="Immunoglobulins"/>
    <property type="match status" value="1"/>
</dbReference>
<feature type="compositionally biased region" description="Acidic residues" evidence="1">
    <location>
        <begin position="140"/>
        <end position="159"/>
    </location>
</feature>
<keyword evidence="5" id="KW-1185">Reference proteome</keyword>
<dbReference type="InterPro" id="IPR011635">
    <property type="entry name" value="CARDB"/>
</dbReference>
<accession>A0A3N6PD11</accession>
<evidence type="ECO:0000259" key="3">
    <source>
        <dbReference type="Pfam" id="PF07705"/>
    </source>
</evidence>
<organism evidence="4 5">
    <name type="scientific">Natrarchaeobius chitinivorans</name>
    <dbReference type="NCBI Taxonomy" id="1679083"/>
    <lineage>
        <taxon>Archaea</taxon>
        <taxon>Methanobacteriati</taxon>
        <taxon>Methanobacteriota</taxon>
        <taxon>Stenosarchaea group</taxon>
        <taxon>Halobacteria</taxon>
        <taxon>Halobacteriales</taxon>
        <taxon>Natrialbaceae</taxon>
        <taxon>Natrarchaeobius</taxon>
    </lineage>
</organism>
<dbReference type="EMBL" id="REFZ01000019">
    <property type="protein sequence ID" value="RQG97479.1"/>
    <property type="molecule type" value="Genomic_DNA"/>
</dbReference>
<reference evidence="4 5" key="1">
    <citation type="submission" date="2018-10" db="EMBL/GenBank/DDBJ databases">
        <title>Natrarchaeobius chitinivorans gen. nov., sp. nov., and Natrarchaeobius haloalkaliphilus sp. nov., alkaliphilic, chitin-utilizing haloarchaea from hypersaline alkaline lakes.</title>
        <authorList>
            <person name="Sorokin D.Y."/>
            <person name="Elcheninov A.G."/>
            <person name="Kostrikina N.A."/>
            <person name="Bale N.J."/>
            <person name="Sinninghe Damste J.S."/>
            <person name="Khijniak T.V."/>
            <person name="Kublanov I.V."/>
            <person name="Toshchakov S.V."/>
        </authorList>
    </citation>
    <scope>NUCLEOTIDE SEQUENCE [LARGE SCALE GENOMIC DNA]</scope>
    <source>
        <strain evidence="4 5">AArcht7</strain>
    </source>
</reference>
<dbReference type="AlphaFoldDB" id="A0A3N6PD11"/>
<sequence length="300" mass="31251">MNTRLLVGIAALALVLAVPTAAVSVQSDTAGPIALESTSPYASVDGGELSLDFDRLNDRAVTETDEVFAITATDETIESVWIETDVDGLAFYGDGDPNAKVNGSNPLALDAGDVAAVGVSIDTRDATDGSETFTVHVTYEDDEQDDDDHDSSPSDDETNESVRKGDGDVPEGSIEQRSLELSSSTIQLDEPVAVTATYENAGNATESHVVGLAIDDVVVDSRSVTLAPNESETVAFEWYADEPGSYGVSVDGASAGTVTVEEPPSHVVVNRELAASTTAALAPPAAVGLLFVFSVARRRI</sequence>
<evidence type="ECO:0000313" key="5">
    <source>
        <dbReference type="Proteomes" id="UP000281431"/>
    </source>
</evidence>
<dbReference type="Proteomes" id="UP000281431">
    <property type="component" value="Unassembled WGS sequence"/>
</dbReference>
<proteinExistence type="predicted"/>
<keyword evidence="2" id="KW-1133">Transmembrane helix</keyword>
<protein>
    <recommendedName>
        <fullName evidence="3">CARDB domain-containing protein</fullName>
    </recommendedName>
</protein>
<dbReference type="InterPro" id="IPR013783">
    <property type="entry name" value="Ig-like_fold"/>
</dbReference>
<keyword evidence="2" id="KW-0472">Membrane</keyword>